<dbReference type="InterPro" id="IPR046960">
    <property type="entry name" value="PPR_At4g14850-like_plant"/>
</dbReference>
<protein>
    <recommendedName>
        <fullName evidence="4">Pentatricopeptide repeat-containing protein</fullName>
    </recommendedName>
</protein>
<dbReference type="GO" id="GO:0009451">
    <property type="term" value="P:RNA modification"/>
    <property type="evidence" value="ECO:0007669"/>
    <property type="project" value="InterPro"/>
</dbReference>
<gene>
    <name evidence="2" type="ORF">VNO78_10133</name>
</gene>
<organism evidence="2 3">
    <name type="scientific">Psophocarpus tetragonolobus</name>
    <name type="common">Winged bean</name>
    <name type="synonym">Dolichos tetragonolobus</name>
    <dbReference type="NCBI Taxonomy" id="3891"/>
    <lineage>
        <taxon>Eukaryota</taxon>
        <taxon>Viridiplantae</taxon>
        <taxon>Streptophyta</taxon>
        <taxon>Embryophyta</taxon>
        <taxon>Tracheophyta</taxon>
        <taxon>Spermatophyta</taxon>
        <taxon>Magnoliopsida</taxon>
        <taxon>eudicotyledons</taxon>
        <taxon>Gunneridae</taxon>
        <taxon>Pentapetalae</taxon>
        <taxon>rosids</taxon>
        <taxon>fabids</taxon>
        <taxon>Fabales</taxon>
        <taxon>Fabaceae</taxon>
        <taxon>Papilionoideae</taxon>
        <taxon>50 kb inversion clade</taxon>
        <taxon>NPAAA clade</taxon>
        <taxon>indigoferoid/millettioid clade</taxon>
        <taxon>Phaseoleae</taxon>
        <taxon>Psophocarpus</taxon>
    </lineage>
</organism>
<dbReference type="Gene3D" id="1.25.40.10">
    <property type="entry name" value="Tetratricopeptide repeat domain"/>
    <property type="match status" value="1"/>
</dbReference>
<comment type="caution">
    <text evidence="2">The sequence shown here is derived from an EMBL/GenBank/DDBJ whole genome shotgun (WGS) entry which is preliminary data.</text>
</comment>
<keyword evidence="1" id="KW-0677">Repeat</keyword>
<proteinExistence type="predicted"/>
<dbReference type="GO" id="GO:0003723">
    <property type="term" value="F:RNA binding"/>
    <property type="evidence" value="ECO:0007669"/>
    <property type="project" value="InterPro"/>
</dbReference>
<dbReference type="NCBIfam" id="TIGR00756">
    <property type="entry name" value="PPR"/>
    <property type="match status" value="1"/>
</dbReference>
<evidence type="ECO:0000256" key="1">
    <source>
        <dbReference type="ARBA" id="ARBA00022737"/>
    </source>
</evidence>
<dbReference type="InterPro" id="IPR011990">
    <property type="entry name" value="TPR-like_helical_dom_sf"/>
</dbReference>
<evidence type="ECO:0000313" key="2">
    <source>
        <dbReference type="EMBL" id="KAK7398959.1"/>
    </source>
</evidence>
<accession>A0AAN9SQI1</accession>
<name>A0AAN9SQI1_PSOTE</name>
<dbReference type="AlphaFoldDB" id="A0AAN9SQI1"/>
<keyword evidence="3" id="KW-1185">Reference proteome</keyword>
<dbReference type="Proteomes" id="UP001386955">
    <property type="component" value="Unassembled WGS sequence"/>
</dbReference>
<sequence>MVTTYGSHGQAHITLELFVQMLQSNVKPDKVTFLAILSACGHAGLVDEGCYYFYLMINIYGIIPRVKNPSPNPELWVSNNETRDLRIKRKKDGVFMVGNRIITTGK</sequence>
<evidence type="ECO:0000313" key="3">
    <source>
        <dbReference type="Proteomes" id="UP001386955"/>
    </source>
</evidence>
<reference evidence="2 3" key="1">
    <citation type="submission" date="2024-01" db="EMBL/GenBank/DDBJ databases">
        <title>The genomes of 5 underutilized Papilionoideae crops provide insights into root nodulation and disease resistanc.</title>
        <authorList>
            <person name="Jiang F."/>
        </authorList>
    </citation>
    <scope>NUCLEOTIDE SEQUENCE [LARGE SCALE GENOMIC DNA]</scope>
    <source>
        <strain evidence="2">DUOXIRENSHENG_FW03</strain>
        <tissue evidence="2">Leaves</tissue>
    </source>
</reference>
<dbReference type="InterPro" id="IPR002885">
    <property type="entry name" value="PPR_rpt"/>
</dbReference>
<dbReference type="PANTHER" id="PTHR47926">
    <property type="entry name" value="PENTATRICOPEPTIDE REPEAT-CONTAINING PROTEIN"/>
    <property type="match status" value="1"/>
</dbReference>
<dbReference type="EMBL" id="JAYMYS010000003">
    <property type="protein sequence ID" value="KAK7398959.1"/>
    <property type="molecule type" value="Genomic_DNA"/>
</dbReference>
<evidence type="ECO:0008006" key="4">
    <source>
        <dbReference type="Google" id="ProtNLM"/>
    </source>
</evidence>